<reference evidence="2 3" key="1">
    <citation type="submission" date="2019-05" db="EMBL/GenBank/DDBJ databases">
        <title>Draft Whole-Genome sequence of the green sulfur bacterium Prosthecochloris vibrioformis DSM 260.</title>
        <authorList>
            <person name="Meyer T.E."/>
            <person name="Kyndt J.A."/>
        </authorList>
    </citation>
    <scope>NUCLEOTIDE SEQUENCE [LARGE SCALE GENOMIC DNA]</scope>
    <source>
        <strain evidence="2 3">DSM 260</strain>
    </source>
</reference>
<name>A0A5C4RZA3_PROVB</name>
<protein>
    <recommendedName>
        <fullName evidence="1">NadR/Ttd14 AAA domain-containing protein</fullName>
    </recommendedName>
</protein>
<evidence type="ECO:0000313" key="3">
    <source>
        <dbReference type="Proteomes" id="UP000309544"/>
    </source>
</evidence>
<feature type="domain" description="NadR/Ttd14 AAA" evidence="1">
    <location>
        <begin position="13"/>
        <end position="172"/>
    </location>
</feature>
<dbReference type="Pfam" id="PF13521">
    <property type="entry name" value="AAA_28"/>
    <property type="match status" value="1"/>
</dbReference>
<dbReference type="Proteomes" id="UP000309544">
    <property type="component" value="Unassembled WGS sequence"/>
</dbReference>
<dbReference type="AlphaFoldDB" id="A0A5C4RZA3"/>
<accession>A0A5C4RZA3</accession>
<dbReference type="Gene3D" id="3.40.50.300">
    <property type="entry name" value="P-loop containing nucleotide triphosphate hydrolases"/>
    <property type="match status" value="1"/>
</dbReference>
<evidence type="ECO:0000259" key="1">
    <source>
        <dbReference type="Pfam" id="PF13521"/>
    </source>
</evidence>
<sequence>MRNAGGRPDSRSFIITGGPGSGKSTLLEELGRLGARCYREVSREIIRHQHSTGGSALPWDDTQAFATLALDAMQRQYQGGRQKGGILFFDRGIPDIIAYLRHSGCPVPASCHQLLESCRYEKDVLILPPWPGIFVQDSERPQSYRTAVELYHILRDTYSSLGFRLHELPRATPAVRAAMVLAITGSTRGHVLQLQPHGQTA</sequence>
<dbReference type="RefSeq" id="WP_068866141.1">
    <property type="nucleotide sequence ID" value="NZ_VDCI01000006.1"/>
</dbReference>
<evidence type="ECO:0000313" key="2">
    <source>
        <dbReference type="EMBL" id="TNJ36375.1"/>
    </source>
</evidence>
<dbReference type="InterPro" id="IPR038727">
    <property type="entry name" value="NadR/Ttd14_AAA_dom"/>
</dbReference>
<organism evidence="2 3">
    <name type="scientific">Prosthecochloris vibrioformis</name>
    <name type="common">Chlorobium vibrioforme</name>
    <dbReference type="NCBI Taxonomy" id="1098"/>
    <lineage>
        <taxon>Bacteria</taxon>
        <taxon>Pseudomonadati</taxon>
        <taxon>Chlorobiota</taxon>
        <taxon>Chlorobiia</taxon>
        <taxon>Chlorobiales</taxon>
        <taxon>Chlorobiaceae</taxon>
        <taxon>Prosthecochloris</taxon>
    </lineage>
</organism>
<proteinExistence type="predicted"/>
<dbReference type="EMBL" id="VDCI01000006">
    <property type="protein sequence ID" value="TNJ36375.1"/>
    <property type="molecule type" value="Genomic_DNA"/>
</dbReference>
<keyword evidence="3" id="KW-1185">Reference proteome</keyword>
<dbReference type="InterPro" id="IPR027417">
    <property type="entry name" value="P-loop_NTPase"/>
</dbReference>
<dbReference type="SUPFAM" id="SSF52540">
    <property type="entry name" value="P-loop containing nucleoside triphosphate hydrolases"/>
    <property type="match status" value="1"/>
</dbReference>
<gene>
    <name evidence="2" type="ORF">FGF68_07850</name>
</gene>
<comment type="caution">
    <text evidence="2">The sequence shown here is derived from an EMBL/GenBank/DDBJ whole genome shotgun (WGS) entry which is preliminary data.</text>
</comment>